<protein>
    <submittedName>
        <fullName evidence="1">Uncharacterized protein</fullName>
    </submittedName>
</protein>
<organism evidence="1">
    <name type="scientific">Cladocopium goreaui</name>
    <dbReference type="NCBI Taxonomy" id="2562237"/>
    <lineage>
        <taxon>Eukaryota</taxon>
        <taxon>Sar</taxon>
        <taxon>Alveolata</taxon>
        <taxon>Dinophyceae</taxon>
        <taxon>Suessiales</taxon>
        <taxon>Symbiodiniaceae</taxon>
        <taxon>Cladocopium</taxon>
    </lineage>
</organism>
<accession>A0A9P1BZ18</accession>
<keyword evidence="3" id="KW-1185">Reference proteome</keyword>
<proteinExistence type="predicted"/>
<dbReference type="Proteomes" id="UP001152797">
    <property type="component" value="Unassembled WGS sequence"/>
</dbReference>
<sequence length="118" mass="13001">MDSYTNDTEIHRPKSHWFTTSAASDQKSWGSLEILGILGIACGTGAAIRPYRYGCAAPAAPLPSHPSPSPRIELLDAGIQQMAGLSSINFLMWPMTPMTKSTDQQADGWQLCWCWWCL</sequence>
<evidence type="ECO:0000313" key="3">
    <source>
        <dbReference type="Proteomes" id="UP001152797"/>
    </source>
</evidence>
<evidence type="ECO:0000313" key="2">
    <source>
        <dbReference type="EMBL" id="CAL4769378.1"/>
    </source>
</evidence>
<dbReference type="AlphaFoldDB" id="A0A9P1BZ18"/>
<evidence type="ECO:0000313" key="1">
    <source>
        <dbReference type="EMBL" id="CAI3982066.1"/>
    </source>
</evidence>
<comment type="caution">
    <text evidence="1">The sequence shown here is derived from an EMBL/GenBank/DDBJ whole genome shotgun (WGS) entry which is preliminary data.</text>
</comment>
<dbReference type="EMBL" id="CAMXCT020000680">
    <property type="protein sequence ID" value="CAL1135441.1"/>
    <property type="molecule type" value="Genomic_DNA"/>
</dbReference>
<reference evidence="1" key="1">
    <citation type="submission" date="2022-10" db="EMBL/GenBank/DDBJ databases">
        <authorList>
            <person name="Chen Y."/>
            <person name="Dougan E. K."/>
            <person name="Chan C."/>
            <person name="Rhodes N."/>
            <person name="Thang M."/>
        </authorList>
    </citation>
    <scope>NUCLEOTIDE SEQUENCE</scope>
</reference>
<dbReference type="EMBL" id="CAMXCT010000680">
    <property type="protein sequence ID" value="CAI3982066.1"/>
    <property type="molecule type" value="Genomic_DNA"/>
</dbReference>
<reference evidence="2 3" key="2">
    <citation type="submission" date="2024-05" db="EMBL/GenBank/DDBJ databases">
        <authorList>
            <person name="Chen Y."/>
            <person name="Shah S."/>
            <person name="Dougan E. K."/>
            <person name="Thang M."/>
            <person name="Chan C."/>
        </authorList>
    </citation>
    <scope>NUCLEOTIDE SEQUENCE [LARGE SCALE GENOMIC DNA]</scope>
</reference>
<dbReference type="EMBL" id="CAMXCT030000680">
    <property type="protein sequence ID" value="CAL4769378.1"/>
    <property type="molecule type" value="Genomic_DNA"/>
</dbReference>
<name>A0A9P1BZ18_9DINO</name>
<gene>
    <name evidence="1" type="ORF">C1SCF055_LOCUS9803</name>
</gene>